<evidence type="ECO:0008006" key="9">
    <source>
        <dbReference type="Google" id="ProtNLM"/>
    </source>
</evidence>
<proteinExistence type="predicted"/>
<protein>
    <recommendedName>
        <fullName evidence="9">EGF-like domain-containing protein</fullName>
    </recommendedName>
</protein>
<evidence type="ECO:0000259" key="5">
    <source>
        <dbReference type="SMART" id="SM00179"/>
    </source>
</evidence>
<accession>B8BEK5</accession>
<evidence type="ECO:0000313" key="7">
    <source>
        <dbReference type="EMBL" id="EEC85061.1"/>
    </source>
</evidence>
<keyword evidence="3" id="KW-1015">Disulfide bond</keyword>
<dbReference type="CDD" id="cd00054">
    <property type="entry name" value="EGF_CA"/>
    <property type="match status" value="1"/>
</dbReference>
<dbReference type="Gene3D" id="2.10.25.10">
    <property type="entry name" value="Laminin"/>
    <property type="match status" value="1"/>
</dbReference>
<dbReference type="Gramene" id="BGIOSGA031270-TA">
    <property type="protein sequence ID" value="BGIOSGA031270-PA"/>
    <property type="gene ID" value="BGIOSGA031270"/>
</dbReference>
<name>B8BEK5_ORYSI</name>
<dbReference type="GO" id="GO:0030247">
    <property type="term" value="F:polysaccharide binding"/>
    <property type="evidence" value="ECO:0007669"/>
    <property type="project" value="InterPro"/>
</dbReference>
<evidence type="ECO:0000256" key="2">
    <source>
        <dbReference type="ARBA" id="ARBA00022729"/>
    </source>
</evidence>
<dbReference type="SUPFAM" id="SSF57196">
    <property type="entry name" value="EGF/Laminin"/>
    <property type="match status" value="1"/>
</dbReference>
<dbReference type="InterPro" id="IPR000742">
    <property type="entry name" value="EGF"/>
</dbReference>
<feature type="domain" description="EGF-like" evidence="6">
    <location>
        <begin position="338"/>
        <end position="377"/>
    </location>
</feature>
<dbReference type="PROSITE" id="PS01187">
    <property type="entry name" value="EGF_CA"/>
    <property type="match status" value="1"/>
</dbReference>
<dbReference type="InterPro" id="IPR018097">
    <property type="entry name" value="EGF_Ca-bd_CS"/>
</dbReference>
<feature type="signal peptide" evidence="4">
    <location>
        <begin position="1"/>
        <end position="29"/>
    </location>
</feature>
<reference evidence="7 8" key="1">
    <citation type="journal article" date="2005" name="PLoS Biol.">
        <title>The genomes of Oryza sativa: a history of duplications.</title>
        <authorList>
            <person name="Yu J."/>
            <person name="Wang J."/>
            <person name="Lin W."/>
            <person name="Li S."/>
            <person name="Li H."/>
            <person name="Zhou J."/>
            <person name="Ni P."/>
            <person name="Dong W."/>
            <person name="Hu S."/>
            <person name="Zeng C."/>
            <person name="Zhang J."/>
            <person name="Zhang Y."/>
            <person name="Li R."/>
            <person name="Xu Z."/>
            <person name="Li S."/>
            <person name="Li X."/>
            <person name="Zheng H."/>
            <person name="Cong L."/>
            <person name="Lin L."/>
            <person name="Yin J."/>
            <person name="Geng J."/>
            <person name="Li G."/>
            <person name="Shi J."/>
            <person name="Liu J."/>
            <person name="Lv H."/>
            <person name="Li J."/>
            <person name="Wang J."/>
            <person name="Deng Y."/>
            <person name="Ran L."/>
            <person name="Shi X."/>
            <person name="Wang X."/>
            <person name="Wu Q."/>
            <person name="Li C."/>
            <person name="Ren X."/>
            <person name="Wang J."/>
            <person name="Wang X."/>
            <person name="Li D."/>
            <person name="Liu D."/>
            <person name="Zhang X."/>
            <person name="Ji Z."/>
            <person name="Zhao W."/>
            <person name="Sun Y."/>
            <person name="Zhang Z."/>
            <person name="Bao J."/>
            <person name="Han Y."/>
            <person name="Dong L."/>
            <person name="Ji J."/>
            <person name="Chen P."/>
            <person name="Wu S."/>
            <person name="Liu J."/>
            <person name="Xiao Y."/>
            <person name="Bu D."/>
            <person name="Tan J."/>
            <person name="Yang L."/>
            <person name="Ye C."/>
            <person name="Zhang J."/>
            <person name="Xu J."/>
            <person name="Zhou Y."/>
            <person name="Yu Y."/>
            <person name="Zhang B."/>
            <person name="Zhuang S."/>
            <person name="Wei H."/>
            <person name="Liu B."/>
            <person name="Lei M."/>
            <person name="Yu H."/>
            <person name="Li Y."/>
            <person name="Xu H."/>
            <person name="Wei S."/>
            <person name="He X."/>
            <person name="Fang L."/>
            <person name="Zhang Z."/>
            <person name="Zhang Y."/>
            <person name="Huang X."/>
            <person name="Su Z."/>
            <person name="Tong W."/>
            <person name="Li J."/>
            <person name="Tong Z."/>
            <person name="Li S."/>
            <person name="Ye J."/>
            <person name="Wang L."/>
            <person name="Fang L."/>
            <person name="Lei T."/>
            <person name="Chen C."/>
            <person name="Chen H."/>
            <person name="Xu Z."/>
            <person name="Li H."/>
            <person name="Huang H."/>
            <person name="Zhang F."/>
            <person name="Xu H."/>
            <person name="Li N."/>
            <person name="Zhao C."/>
            <person name="Li S."/>
            <person name="Dong L."/>
            <person name="Huang Y."/>
            <person name="Li L."/>
            <person name="Xi Y."/>
            <person name="Qi Q."/>
            <person name="Li W."/>
            <person name="Zhang B."/>
            <person name="Hu W."/>
            <person name="Zhang Y."/>
            <person name="Tian X."/>
            <person name="Jiao Y."/>
            <person name="Liang X."/>
            <person name="Jin J."/>
            <person name="Gao L."/>
            <person name="Zheng W."/>
            <person name="Hao B."/>
            <person name="Liu S."/>
            <person name="Wang W."/>
            <person name="Yuan L."/>
            <person name="Cao M."/>
            <person name="McDermott J."/>
            <person name="Samudrala R."/>
            <person name="Wang J."/>
            <person name="Wong G.K."/>
            <person name="Yang H."/>
        </authorList>
    </citation>
    <scope>NUCLEOTIDE SEQUENCE [LARGE SCALE GENOMIC DNA]</scope>
    <source>
        <strain evidence="8">cv. 93-11</strain>
    </source>
</reference>
<dbReference type="HOGENOM" id="CLU_000288_43_10_1"/>
<dbReference type="EMBL" id="CM000134">
    <property type="protein sequence ID" value="EEC85061.1"/>
    <property type="molecule type" value="Genomic_DNA"/>
</dbReference>
<comment type="subcellular location">
    <subcellularLocation>
        <location evidence="1">Membrane</location>
        <topology evidence="1">Single-pass membrane protein</topology>
    </subcellularLocation>
</comment>
<dbReference type="GO" id="GO:0016020">
    <property type="term" value="C:membrane"/>
    <property type="evidence" value="ECO:0007669"/>
    <property type="project" value="UniProtKB-SubCell"/>
</dbReference>
<dbReference type="SMART" id="SM00181">
    <property type="entry name" value="EGF"/>
    <property type="match status" value="2"/>
</dbReference>
<evidence type="ECO:0000256" key="1">
    <source>
        <dbReference type="ARBA" id="ARBA00004167"/>
    </source>
</evidence>
<evidence type="ECO:0000313" key="8">
    <source>
        <dbReference type="Proteomes" id="UP000007015"/>
    </source>
</evidence>
<dbReference type="PANTHER" id="PTHR33491">
    <property type="entry name" value="OSJNBA0016N04.9 PROTEIN"/>
    <property type="match status" value="1"/>
</dbReference>
<evidence type="ECO:0000256" key="4">
    <source>
        <dbReference type="SAM" id="SignalP"/>
    </source>
</evidence>
<dbReference type="GO" id="GO:0005509">
    <property type="term" value="F:calcium ion binding"/>
    <property type="evidence" value="ECO:0007669"/>
    <property type="project" value="InterPro"/>
</dbReference>
<feature type="domain" description="EGF-like calcium-binding" evidence="5">
    <location>
        <begin position="335"/>
        <end position="377"/>
    </location>
</feature>
<dbReference type="Pfam" id="PF13947">
    <property type="entry name" value="GUB_WAK_bind"/>
    <property type="match status" value="1"/>
</dbReference>
<evidence type="ECO:0000256" key="3">
    <source>
        <dbReference type="ARBA" id="ARBA00023157"/>
    </source>
</evidence>
<feature type="domain" description="EGF-like" evidence="6">
    <location>
        <begin position="285"/>
        <end position="334"/>
    </location>
</feature>
<dbReference type="STRING" id="39946.B8BEK5"/>
<keyword evidence="2 4" id="KW-0732">Signal</keyword>
<evidence type="ECO:0000259" key="6">
    <source>
        <dbReference type="SMART" id="SM00181"/>
    </source>
</evidence>
<dbReference type="InterPro" id="IPR001881">
    <property type="entry name" value="EGF-like_Ca-bd_dom"/>
</dbReference>
<dbReference type="InterPro" id="IPR025287">
    <property type="entry name" value="WAK_GUB"/>
</dbReference>
<dbReference type="AlphaFoldDB" id="B8BEK5"/>
<dbReference type="FunFam" id="2.10.25.10:FF:000355">
    <property type="entry name" value="Wall-associated receptor kinase 3"/>
    <property type="match status" value="1"/>
</dbReference>
<dbReference type="SMART" id="SM00179">
    <property type="entry name" value="EGF_CA"/>
    <property type="match status" value="1"/>
</dbReference>
<keyword evidence="8" id="KW-1185">Reference proteome</keyword>
<dbReference type="Proteomes" id="UP000007015">
    <property type="component" value="Chromosome 9"/>
</dbReference>
<organism evidence="7 8">
    <name type="scientific">Oryza sativa subsp. indica</name>
    <name type="common">Rice</name>
    <dbReference type="NCBI Taxonomy" id="39946"/>
    <lineage>
        <taxon>Eukaryota</taxon>
        <taxon>Viridiplantae</taxon>
        <taxon>Streptophyta</taxon>
        <taxon>Embryophyta</taxon>
        <taxon>Tracheophyta</taxon>
        <taxon>Spermatophyta</taxon>
        <taxon>Magnoliopsida</taxon>
        <taxon>Liliopsida</taxon>
        <taxon>Poales</taxon>
        <taxon>Poaceae</taxon>
        <taxon>BOP clade</taxon>
        <taxon>Oryzoideae</taxon>
        <taxon>Oryzeae</taxon>
        <taxon>Oryzinae</taxon>
        <taxon>Oryza</taxon>
        <taxon>Oryza sativa</taxon>
    </lineage>
</organism>
<sequence length="383" mass="40064">MVMFPSPATAALLALLLLQLQLQLWSVEAQVAVGSGPPPGCPDRCGDVKVPFPFGIRDGCSLAGFGLTCNNATNPPRLMVGNGTLQVVEILLSNSTLRAVDITGAANVTFGTDEGNGTWRGVGNGTWGSPGDGLGGPYVVSEDFNRLYLTGCNIQVTLVGSSGNVITGCSSYCPIDDMYSGSASAAATTQQGSNKCPGIGCCETSVNIGRPFYGVKYKVLDREKDVVPKAVRIAERGWFERAAADLLNGSEEKAIKTPVPVVLEWAVASTGLDVILTNKQDSNWSCPTAGEARKSACLSTHSSCRNITGSYRSGYACQCRSGYAGNPYVAGGCQDINECERAQEYGCFGECTNTPGSFICRCPRGARGNATIPNGCTKSNLGN</sequence>
<gene>
    <name evidence="7" type="ORF">OsI_32397</name>
</gene>
<feature type="chain" id="PRO_5002868143" description="EGF-like domain-containing protein" evidence="4">
    <location>
        <begin position="30"/>
        <end position="383"/>
    </location>
</feature>